<dbReference type="SUPFAM" id="SSF56112">
    <property type="entry name" value="Protein kinase-like (PK-like)"/>
    <property type="match status" value="1"/>
</dbReference>
<dbReference type="EMBL" id="QKWP01000230">
    <property type="protein sequence ID" value="RIB24095.1"/>
    <property type="molecule type" value="Genomic_DNA"/>
</dbReference>
<dbReference type="InterPro" id="IPR000719">
    <property type="entry name" value="Prot_kinase_dom"/>
</dbReference>
<feature type="domain" description="Protein kinase" evidence="1">
    <location>
        <begin position="1"/>
        <end position="81"/>
    </location>
</feature>
<dbReference type="Proteomes" id="UP000266673">
    <property type="component" value="Unassembled WGS sequence"/>
</dbReference>
<evidence type="ECO:0000313" key="3">
    <source>
        <dbReference type="Proteomes" id="UP000266673"/>
    </source>
</evidence>
<dbReference type="GO" id="GO:0005524">
    <property type="term" value="F:ATP binding"/>
    <property type="evidence" value="ECO:0007669"/>
    <property type="project" value="InterPro"/>
</dbReference>
<dbReference type="GO" id="GO:0004672">
    <property type="term" value="F:protein kinase activity"/>
    <property type="evidence" value="ECO:0007669"/>
    <property type="project" value="InterPro"/>
</dbReference>
<dbReference type="OrthoDB" id="1668230at2759"/>
<gene>
    <name evidence="2" type="ORF">C2G38_2070757</name>
</gene>
<dbReference type="Gene3D" id="1.10.510.10">
    <property type="entry name" value="Transferase(Phosphotransferase) domain 1"/>
    <property type="match status" value="1"/>
</dbReference>
<name>A0A397VNJ2_9GLOM</name>
<dbReference type="Pfam" id="PF07714">
    <property type="entry name" value="PK_Tyr_Ser-Thr"/>
    <property type="match status" value="1"/>
</dbReference>
<dbReference type="InterPro" id="IPR001245">
    <property type="entry name" value="Ser-Thr/Tyr_kinase_cat_dom"/>
</dbReference>
<keyword evidence="3" id="KW-1185">Reference proteome</keyword>
<organism evidence="2 3">
    <name type="scientific">Gigaspora rosea</name>
    <dbReference type="NCBI Taxonomy" id="44941"/>
    <lineage>
        <taxon>Eukaryota</taxon>
        <taxon>Fungi</taxon>
        <taxon>Fungi incertae sedis</taxon>
        <taxon>Mucoromycota</taxon>
        <taxon>Glomeromycotina</taxon>
        <taxon>Glomeromycetes</taxon>
        <taxon>Diversisporales</taxon>
        <taxon>Gigasporaceae</taxon>
        <taxon>Gigaspora</taxon>
    </lineage>
</organism>
<comment type="caution">
    <text evidence="2">The sequence shown here is derived from an EMBL/GenBank/DDBJ whole genome shotgun (WGS) entry which is preliminary data.</text>
</comment>
<sequence length="81" mass="9770">MVFQYADNGNLYNFLKKNFRDLIWQTKLKLLFDISKDLFQIHRAGYTHADFHSGNILQDESISKNMQSLHRRSRVVQKRKR</sequence>
<reference evidence="2 3" key="1">
    <citation type="submission" date="2018-06" db="EMBL/GenBank/DDBJ databases">
        <title>Comparative genomics reveals the genomic features of Rhizophagus irregularis, R. cerebriforme, R. diaphanum and Gigaspora rosea, and their symbiotic lifestyle signature.</title>
        <authorList>
            <person name="Morin E."/>
            <person name="San Clemente H."/>
            <person name="Chen E.C.H."/>
            <person name="De La Providencia I."/>
            <person name="Hainaut M."/>
            <person name="Kuo A."/>
            <person name="Kohler A."/>
            <person name="Murat C."/>
            <person name="Tang N."/>
            <person name="Roy S."/>
            <person name="Loubradou J."/>
            <person name="Henrissat B."/>
            <person name="Grigoriev I.V."/>
            <person name="Corradi N."/>
            <person name="Roux C."/>
            <person name="Martin F.M."/>
        </authorList>
    </citation>
    <scope>NUCLEOTIDE SEQUENCE [LARGE SCALE GENOMIC DNA]</scope>
    <source>
        <strain evidence="2 3">DAOM 194757</strain>
    </source>
</reference>
<proteinExistence type="predicted"/>
<dbReference type="PROSITE" id="PS50011">
    <property type="entry name" value="PROTEIN_KINASE_DOM"/>
    <property type="match status" value="1"/>
</dbReference>
<evidence type="ECO:0000259" key="1">
    <source>
        <dbReference type="PROSITE" id="PS50011"/>
    </source>
</evidence>
<evidence type="ECO:0000313" key="2">
    <source>
        <dbReference type="EMBL" id="RIB24095.1"/>
    </source>
</evidence>
<dbReference type="InterPro" id="IPR011009">
    <property type="entry name" value="Kinase-like_dom_sf"/>
</dbReference>
<dbReference type="AlphaFoldDB" id="A0A397VNJ2"/>
<accession>A0A397VNJ2</accession>
<dbReference type="STRING" id="44941.A0A397VNJ2"/>
<protein>
    <recommendedName>
        <fullName evidence="1">Protein kinase domain-containing protein</fullName>
    </recommendedName>
</protein>